<dbReference type="EMBL" id="CATQJL010000305">
    <property type="protein sequence ID" value="CAJ0601255.1"/>
    <property type="molecule type" value="Genomic_DNA"/>
</dbReference>
<evidence type="ECO:0000313" key="1">
    <source>
        <dbReference type="EMBL" id="CAJ0601255.1"/>
    </source>
</evidence>
<organism evidence="1 2">
    <name type="scientific">Cylicocyclus nassatus</name>
    <name type="common">Nematode worm</name>
    <dbReference type="NCBI Taxonomy" id="53992"/>
    <lineage>
        <taxon>Eukaryota</taxon>
        <taxon>Metazoa</taxon>
        <taxon>Ecdysozoa</taxon>
        <taxon>Nematoda</taxon>
        <taxon>Chromadorea</taxon>
        <taxon>Rhabditida</taxon>
        <taxon>Rhabditina</taxon>
        <taxon>Rhabditomorpha</taxon>
        <taxon>Strongyloidea</taxon>
        <taxon>Strongylidae</taxon>
        <taxon>Cylicocyclus</taxon>
    </lineage>
</organism>
<gene>
    <name evidence="1" type="ORF">CYNAS_LOCUS13238</name>
</gene>
<proteinExistence type="predicted"/>
<name>A0AA36GZH8_CYLNA</name>
<keyword evidence="2" id="KW-1185">Reference proteome</keyword>
<dbReference type="Proteomes" id="UP001176961">
    <property type="component" value="Unassembled WGS sequence"/>
</dbReference>
<sequence>MTAAKACNDLGESIEEIAGRLCPPLKRRRAHTPDCHWRICRFSPGRSPATAVLTKDYNVFLNVPQYSAFAWKDMPSLLPYSKKFFLFTYVSSDVETSVSSGDSAKILNCSDFSDSASCESVTELGRLTQSSIFCIFLSRCIPVVPSLDIVLPFQDHIDWRRASIPLFHGPESWARALIASLREKLGVSPPETVNKAVPLFNDSFIAPILTPINLQPLDDEYLGPSEGAVNSGSFLHNFSSFTM</sequence>
<evidence type="ECO:0000313" key="2">
    <source>
        <dbReference type="Proteomes" id="UP001176961"/>
    </source>
</evidence>
<reference evidence="1" key="1">
    <citation type="submission" date="2023-07" db="EMBL/GenBank/DDBJ databases">
        <authorList>
            <consortium name="CYATHOMIX"/>
        </authorList>
    </citation>
    <scope>NUCLEOTIDE SEQUENCE</scope>
    <source>
        <strain evidence="1">N/A</strain>
    </source>
</reference>
<protein>
    <submittedName>
        <fullName evidence="1">Uncharacterized protein</fullName>
    </submittedName>
</protein>
<comment type="caution">
    <text evidence="1">The sequence shown here is derived from an EMBL/GenBank/DDBJ whole genome shotgun (WGS) entry which is preliminary data.</text>
</comment>
<accession>A0AA36GZH8</accession>
<dbReference type="AlphaFoldDB" id="A0AA36GZH8"/>